<dbReference type="HOGENOM" id="CLU_2703077_0_0_7"/>
<evidence type="ECO:0000313" key="1">
    <source>
        <dbReference type="EMBL" id="ADO70884.1"/>
    </source>
</evidence>
<organism evidence="2 4">
    <name type="scientific">Stigmatella aurantiaca (strain DW4/3-1)</name>
    <dbReference type="NCBI Taxonomy" id="378806"/>
    <lineage>
        <taxon>Bacteria</taxon>
        <taxon>Pseudomonadati</taxon>
        <taxon>Myxococcota</taxon>
        <taxon>Myxococcia</taxon>
        <taxon>Myxococcales</taxon>
        <taxon>Cystobacterineae</taxon>
        <taxon>Archangiaceae</taxon>
        <taxon>Stigmatella</taxon>
    </lineage>
</organism>
<protein>
    <submittedName>
        <fullName evidence="2">Uncharacterized protein</fullName>
    </submittedName>
</protein>
<dbReference type="OrthoDB" id="5518381at2"/>
<name>Q08WW8_STIAD</name>
<dbReference type="EMBL" id="AAMD01000097">
    <property type="protein sequence ID" value="EAU64967.1"/>
    <property type="molecule type" value="Genomic_DNA"/>
</dbReference>
<reference evidence="2 4" key="1">
    <citation type="submission" date="2006-04" db="EMBL/GenBank/DDBJ databases">
        <authorList>
            <person name="Nierman W.C."/>
        </authorList>
    </citation>
    <scope>NUCLEOTIDE SEQUENCE [LARGE SCALE GENOMIC DNA]</scope>
    <source>
        <strain evidence="2 4">DW4/3-1</strain>
    </source>
</reference>
<dbReference type="Proteomes" id="UP000001351">
    <property type="component" value="Chromosome"/>
</dbReference>
<evidence type="ECO:0000313" key="2">
    <source>
        <dbReference type="EMBL" id="EAU64967.1"/>
    </source>
</evidence>
<dbReference type="EMBL" id="CP002271">
    <property type="protein sequence ID" value="ADO70884.1"/>
    <property type="molecule type" value="Genomic_DNA"/>
</dbReference>
<sequence length="73" mass="8146">MDAQCWVTLEYCQYPGTNYGYCTQNGHCTNAQFKKNCLALYKKTCESFQDLTAGHRGPAPARGLGFVPCGFNR</sequence>
<reference evidence="1 3" key="2">
    <citation type="journal article" date="2011" name="Mol. Biol. Evol.">
        <title>Comparative genomic analysis of fruiting body formation in Myxococcales.</title>
        <authorList>
            <person name="Huntley S."/>
            <person name="Hamann N."/>
            <person name="Wegener-Feldbrugge S."/>
            <person name="Treuner-Lange A."/>
            <person name="Kube M."/>
            <person name="Reinhardt R."/>
            <person name="Klages S."/>
            <person name="Muller R."/>
            <person name="Ronning C.M."/>
            <person name="Nierman W.C."/>
            <person name="Sogaard-Andersen L."/>
        </authorList>
    </citation>
    <scope>NUCLEOTIDE SEQUENCE [LARGE SCALE GENOMIC DNA]</scope>
    <source>
        <strain evidence="1 3">DW4/3-1</strain>
    </source>
</reference>
<evidence type="ECO:0000313" key="4">
    <source>
        <dbReference type="Proteomes" id="UP000032702"/>
    </source>
</evidence>
<gene>
    <name evidence="1" type="ordered locus">STAUR_3092</name>
    <name evidence="2" type="ORF">STIAU_4413</name>
</gene>
<dbReference type="RefSeq" id="WP_002615855.1">
    <property type="nucleotide sequence ID" value="NC_014623.1"/>
</dbReference>
<accession>Q08WW8</accession>
<proteinExistence type="predicted"/>
<dbReference type="STRING" id="378806.STAUR_3092"/>
<dbReference type="AlphaFoldDB" id="Q08WW8"/>
<keyword evidence="3" id="KW-1185">Reference proteome</keyword>
<dbReference type="KEGG" id="sur:STAUR_3092"/>
<evidence type="ECO:0000313" key="3">
    <source>
        <dbReference type="Proteomes" id="UP000001351"/>
    </source>
</evidence>
<dbReference type="Proteomes" id="UP000032702">
    <property type="component" value="Unassembled WGS sequence"/>
</dbReference>